<name>A4A6Y9_9GAMM</name>
<evidence type="ECO:0000313" key="3">
    <source>
        <dbReference type="Proteomes" id="UP000019205"/>
    </source>
</evidence>
<dbReference type="HOGENOM" id="CLU_111152_2_2_6"/>
<sequence length="169" mass="18637">MTYDWTLYFCLFLALWSAVIGGVFSAFSEFLMAALLRASPGGGMEVMQHTNRTVLRTQFVAGILSIAPFSVLFALYGLVMFEGAALVALILAPLVYLPSVFLMTMFGNVPMNNKLEGLDHNSTLGQAYWLQYGRKWTRLNHVRCIGSVLTAGLYFIAAITLITSGQVHK</sequence>
<dbReference type="EMBL" id="AAOA02000002">
    <property type="protein sequence ID" value="EAQ98058.1"/>
    <property type="molecule type" value="Genomic_DNA"/>
</dbReference>
<evidence type="ECO:0000313" key="2">
    <source>
        <dbReference type="EMBL" id="EAQ98058.1"/>
    </source>
</evidence>
<dbReference type="OrthoDB" id="428263at2"/>
<reference evidence="2 3" key="2">
    <citation type="journal article" date="2009" name="PLoS ONE">
        <title>The photosynthetic apparatus and its regulation in the aerobic gammaproteobacterium Congregibacter litoralis gen. nov., sp. nov.</title>
        <authorList>
            <person name="Spring S."/>
            <person name="Lunsdorf H."/>
            <person name="Fuchs B.M."/>
            <person name="Tindall B.J."/>
        </authorList>
    </citation>
    <scope>NUCLEOTIDE SEQUENCE [LARGE SCALE GENOMIC DNA]</scope>
    <source>
        <strain evidence="2">KT71</strain>
    </source>
</reference>
<dbReference type="STRING" id="314285.KT71_02387"/>
<organism evidence="2 3">
    <name type="scientific">Congregibacter litoralis KT71</name>
    <dbReference type="NCBI Taxonomy" id="314285"/>
    <lineage>
        <taxon>Bacteria</taxon>
        <taxon>Pseudomonadati</taxon>
        <taxon>Pseudomonadota</taxon>
        <taxon>Gammaproteobacteria</taxon>
        <taxon>Cellvibrionales</taxon>
        <taxon>Halieaceae</taxon>
        <taxon>Congregibacter</taxon>
    </lineage>
</organism>
<dbReference type="Pfam" id="PF08592">
    <property type="entry name" value="Anthrone_oxy"/>
    <property type="match status" value="1"/>
</dbReference>
<keyword evidence="1" id="KW-0812">Transmembrane</keyword>
<dbReference type="RefSeq" id="WP_008292876.1">
    <property type="nucleotide sequence ID" value="NZ_CM002299.1"/>
</dbReference>
<feature type="transmembrane region" description="Helical" evidence="1">
    <location>
        <begin position="6"/>
        <end position="36"/>
    </location>
</feature>
<evidence type="ECO:0000256" key="1">
    <source>
        <dbReference type="SAM" id="Phobius"/>
    </source>
</evidence>
<keyword evidence="1" id="KW-1133">Transmembrane helix</keyword>
<proteinExistence type="predicted"/>
<comment type="caution">
    <text evidence="2">The sequence shown here is derived from an EMBL/GenBank/DDBJ whole genome shotgun (WGS) entry which is preliminary data.</text>
</comment>
<protein>
    <submittedName>
        <fullName evidence="2">Putative integral membrane protein</fullName>
    </submittedName>
</protein>
<keyword evidence="3" id="KW-1185">Reference proteome</keyword>
<feature type="transmembrane region" description="Helical" evidence="1">
    <location>
        <begin position="85"/>
        <end position="106"/>
    </location>
</feature>
<feature type="transmembrane region" description="Helical" evidence="1">
    <location>
        <begin position="144"/>
        <end position="163"/>
    </location>
</feature>
<accession>A4A6Y9</accession>
<reference evidence="2 3" key="1">
    <citation type="journal article" date="2007" name="Proc. Natl. Acad. Sci. U.S.A.">
        <title>Characterization of a marine gammaproteobacterium capable of aerobic anoxygenic photosynthesis.</title>
        <authorList>
            <person name="Fuchs B.M."/>
            <person name="Spring S."/>
            <person name="Teeling H."/>
            <person name="Quast C."/>
            <person name="Wulf J."/>
            <person name="Schattenhofer M."/>
            <person name="Yan S."/>
            <person name="Ferriera S."/>
            <person name="Johnson J."/>
            <person name="Glockner F.O."/>
            <person name="Amann R."/>
        </authorList>
    </citation>
    <scope>NUCLEOTIDE SEQUENCE [LARGE SCALE GENOMIC DNA]</scope>
    <source>
        <strain evidence="2">KT71</strain>
    </source>
</reference>
<dbReference type="InterPro" id="IPR013901">
    <property type="entry name" value="Anthrone_oxy"/>
</dbReference>
<dbReference type="AlphaFoldDB" id="A4A6Y9"/>
<dbReference type="Proteomes" id="UP000019205">
    <property type="component" value="Chromosome"/>
</dbReference>
<dbReference type="eggNOG" id="COG5500">
    <property type="taxonomic scope" value="Bacteria"/>
</dbReference>
<keyword evidence="1" id="KW-0472">Membrane</keyword>
<gene>
    <name evidence="2" type="ORF">KT71_02387</name>
</gene>
<feature type="transmembrane region" description="Helical" evidence="1">
    <location>
        <begin position="57"/>
        <end position="79"/>
    </location>
</feature>